<comment type="caution">
    <text evidence="1">The sequence shown here is derived from an EMBL/GenBank/DDBJ whole genome shotgun (WGS) entry which is preliminary data.</text>
</comment>
<evidence type="ECO:0000313" key="1">
    <source>
        <dbReference type="EMBL" id="OGK25064.1"/>
    </source>
</evidence>
<evidence type="ECO:0000313" key="2">
    <source>
        <dbReference type="Proteomes" id="UP000177913"/>
    </source>
</evidence>
<dbReference type="SUPFAM" id="SSF69322">
    <property type="entry name" value="Tricorn protease domain 2"/>
    <property type="match status" value="1"/>
</dbReference>
<proteinExistence type="predicted"/>
<dbReference type="Proteomes" id="UP000177913">
    <property type="component" value="Unassembled WGS sequence"/>
</dbReference>
<organism evidence="1 2">
    <name type="scientific">Candidatus Roizmanbacteria bacterium RIFCSPHIGHO2_02_FULL_38_11</name>
    <dbReference type="NCBI Taxonomy" id="1802039"/>
    <lineage>
        <taxon>Bacteria</taxon>
        <taxon>Candidatus Roizmaniibacteriota</taxon>
    </lineage>
</organism>
<sequence length="657" mass="70649">MRKLTKKGQSLVELLLTIGLASILLPALLTGLVTSREGKAQQTQRVKAVSLLRETQEAVRSIRNRDWSNVSINGTYHPVISGSQWASASGSITTNGFTQSYTISDVNRDAGGAIVSAPAGNLDPSTKKIDIDVSWTQPYASSTNSTLYLTRWRDNLSYTETTQAQFNAGTKTGVAVRATNPPAVSDDGEIVLGSGGFGDWCSPNLISQSFNISGNGNTNGIWAVPGRAFLVTGDDASGLDFINVAISNPPRPTLPSIQEEGSYDTNLKVNDVFGETVDSTSYAYLVTDDNQEDLIILNASNNPPTKITAINIPGQTNGNSVFVSNNILYATFGTKLYTYNVTDRSNPFSLDSIELPATGNNIYVVNGYVYIALNSSSNQLKIIDATNPSDLQSKGQIDVNDKEGIDVYASSTGNRAYLVTNRSTSQPEFFIINTENKSSLSLVSGGTFDSGDMDPKSVTITPGNRAIIVGWNGQEYQVINMDSENSPFQCGFEDSDNLNGVSSVLESDGDAYSYVITSNVDTEFRIIEGGPGGTYTTEGYFESQAFNPGYQTADNRFVANFNQPASTAIQFQVALANLESGVCPPSFTFVGQDGTSNTWFPLTPTSGLSSLTAPFPLGTYAPNYSNPGQCFRYKVKLSTTDQNNTPVLYDFTINYSP</sequence>
<name>A0A1F7H2D8_9BACT</name>
<accession>A0A1F7H2D8</accession>
<protein>
    <submittedName>
        <fullName evidence="1">Uncharacterized protein</fullName>
    </submittedName>
</protein>
<dbReference type="AlphaFoldDB" id="A0A1F7H2D8"/>
<reference evidence="1 2" key="1">
    <citation type="journal article" date="2016" name="Nat. Commun.">
        <title>Thousands of microbial genomes shed light on interconnected biogeochemical processes in an aquifer system.</title>
        <authorList>
            <person name="Anantharaman K."/>
            <person name="Brown C.T."/>
            <person name="Hug L.A."/>
            <person name="Sharon I."/>
            <person name="Castelle C.J."/>
            <person name="Probst A.J."/>
            <person name="Thomas B.C."/>
            <person name="Singh A."/>
            <person name="Wilkins M.J."/>
            <person name="Karaoz U."/>
            <person name="Brodie E.L."/>
            <person name="Williams K.H."/>
            <person name="Hubbard S.S."/>
            <person name="Banfield J.F."/>
        </authorList>
    </citation>
    <scope>NUCLEOTIDE SEQUENCE [LARGE SCALE GENOMIC DNA]</scope>
</reference>
<dbReference type="EMBL" id="MFZO01000019">
    <property type="protein sequence ID" value="OGK25064.1"/>
    <property type="molecule type" value="Genomic_DNA"/>
</dbReference>
<gene>
    <name evidence="1" type="ORF">A3C25_03345</name>
</gene>